<dbReference type="Gene3D" id="3.40.50.150">
    <property type="entry name" value="Vaccinia Virus protein VP39"/>
    <property type="match status" value="1"/>
</dbReference>
<comment type="caution">
    <text evidence="1">The sequence shown here is derived from an EMBL/GenBank/DDBJ whole genome shotgun (WGS) entry which is preliminary data.</text>
</comment>
<dbReference type="InterPro" id="IPR029063">
    <property type="entry name" value="SAM-dependent_MTases_sf"/>
</dbReference>
<name>A0A928VR14_9CYAN</name>
<dbReference type="GO" id="GO:0032259">
    <property type="term" value="P:methylation"/>
    <property type="evidence" value="ECO:0007669"/>
    <property type="project" value="UniProtKB-KW"/>
</dbReference>
<dbReference type="RefSeq" id="WP_264325384.1">
    <property type="nucleotide sequence ID" value="NZ_JADEXQ010000038.1"/>
</dbReference>
<keyword evidence="2" id="KW-1185">Reference proteome</keyword>
<evidence type="ECO:0000313" key="1">
    <source>
        <dbReference type="EMBL" id="MBE9030554.1"/>
    </source>
</evidence>
<dbReference type="Pfam" id="PF13578">
    <property type="entry name" value="Methyltransf_24"/>
    <property type="match status" value="1"/>
</dbReference>
<dbReference type="AlphaFoldDB" id="A0A928VR14"/>
<accession>A0A928VR14</accession>
<organism evidence="1 2">
    <name type="scientific">Romeriopsis navalis LEGE 11480</name>
    <dbReference type="NCBI Taxonomy" id="2777977"/>
    <lineage>
        <taxon>Bacteria</taxon>
        <taxon>Bacillati</taxon>
        <taxon>Cyanobacteriota</taxon>
        <taxon>Cyanophyceae</taxon>
        <taxon>Leptolyngbyales</taxon>
        <taxon>Leptolyngbyaceae</taxon>
        <taxon>Romeriopsis</taxon>
        <taxon>Romeriopsis navalis</taxon>
    </lineage>
</organism>
<dbReference type="Proteomes" id="UP000625316">
    <property type="component" value="Unassembled WGS sequence"/>
</dbReference>
<dbReference type="GO" id="GO:0008168">
    <property type="term" value="F:methyltransferase activity"/>
    <property type="evidence" value="ECO:0007669"/>
    <property type="project" value="UniProtKB-KW"/>
</dbReference>
<sequence>MSHWQQKIRSGFNRLLNMDDRLRDGKDNLALQYLAPLTKGYLPWSRFAMRPSGMVKILNDMVINQRFTVVECGAGLTTVYVASLMRQQDKGHLYSLEHDADWIAVVRDLLVQRGLESYVTFIHAPLVPSDLSLEGADWYDTAAIAPVIADQKIDLLVVDGPPAYDEARRYARYPAAPYFQKNFSDNYAVVLDDINRFGEQHVLTEWRRHIPGLQSKRFVNDGGVAICSNQSGFTVG</sequence>
<reference evidence="1" key="1">
    <citation type="submission" date="2020-10" db="EMBL/GenBank/DDBJ databases">
        <authorList>
            <person name="Castelo-Branco R."/>
            <person name="Eusebio N."/>
            <person name="Adriana R."/>
            <person name="Vieira A."/>
            <person name="Brugerolle De Fraissinette N."/>
            <person name="Rezende De Castro R."/>
            <person name="Schneider M.P."/>
            <person name="Vasconcelos V."/>
            <person name="Leao P.N."/>
        </authorList>
    </citation>
    <scope>NUCLEOTIDE SEQUENCE</scope>
    <source>
        <strain evidence="1">LEGE 11480</strain>
    </source>
</reference>
<gene>
    <name evidence="1" type="ORF">IQ266_12520</name>
</gene>
<dbReference type="EMBL" id="JADEXQ010000038">
    <property type="protein sequence ID" value="MBE9030554.1"/>
    <property type="molecule type" value="Genomic_DNA"/>
</dbReference>
<keyword evidence="1" id="KW-0489">Methyltransferase</keyword>
<keyword evidence="1" id="KW-0808">Transferase</keyword>
<protein>
    <submittedName>
        <fullName evidence="1">Class I SAM-dependent methyltransferase</fullName>
    </submittedName>
</protein>
<proteinExistence type="predicted"/>
<evidence type="ECO:0000313" key="2">
    <source>
        <dbReference type="Proteomes" id="UP000625316"/>
    </source>
</evidence>
<dbReference type="SUPFAM" id="SSF53335">
    <property type="entry name" value="S-adenosyl-L-methionine-dependent methyltransferases"/>
    <property type="match status" value="1"/>
</dbReference>